<accession>I3X5M1</accession>
<evidence type="ECO:0000313" key="2">
    <source>
        <dbReference type="Proteomes" id="UP000006180"/>
    </source>
</evidence>
<evidence type="ECO:0000313" key="1">
    <source>
        <dbReference type="EMBL" id="AFL51177.1"/>
    </source>
</evidence>
<protein>
    <submittedName>
        <fullName evidence="1">Uncharacterized protein</fullName>
    </submittedName>
</protein>
<dbReference type="EMBL" id="CP003563">
    <property type="protein sequence ID" value="AFL51177.1"/>
    <property type="molecule type" value="Genomic_DNA"/>
</dbReference>
<dbReference type="Proteomes" id="UP000006180">
    <property type="component" value="Chromosome"/>
</dbReference>
<sequence length="38" mass="4333">MPSYLRWGRNRNSIVEAAASGGLQDDDTKIGRFLHWLT</sequence>
<dbReference type="KEGG" id="sfd:USDA257_c26020"/>
<reference evidence="1 2" key="1">
    <citation type="journal article" date="2012" name="J. Bacteriol.">
        <title>Complete genome sequence of the broad-host-range strain Sinorhizobium fredii USDA257.</title>
        <authorList>
            <person name="Schuldes J."/>
            <person name="Rodriguez Orbegoso M."/>
            <person name="Schmeisser C."/>
            <person name="Krishnan H.B."/>
            <person name="Daniel R."/>
            <person name="Streit W.R."/>
        </authorList>
    </citation>
    <scope>NUCLEOTIDE SEQUENCE [LARGE SCALE GENOMIC DNA]</scope>
    <source>
        <strain evidence="1 2">USDA 257</strain>
    </source>
</reference>
<gene>
    <name evidence="1" type="ORF">USDA257_c26020</name>
</gene>
<name>I3X5M1_SINF2</name>
<proteinExistence type="predicted"/>
<dbReference type="PATRIC" id="fig|1185652.3.peg.2695"/>
<dbReference type="HOGENOM" id="CLU_3333063_0_0_5"/>
<organism evidence="1 2">
    <name type="scientific">Sinorhizobium fredii (strain USDA 257)</name>
    <dbReference type="NCBI Taxonomy" id="1185652"/>
    <lineage>
        <taxon>Bacteria</taxon>
        <taxon>Pseudomonadati</taxon>
        <taxon>Pseudomonadota</taxon>
        <taxon>Alphaproteobacteria</taxon>
        <taxon>Hyphomicrobiales</taxon>
        <taxon>Rhizobiaceae</taxon>
        <taxon>Sinorhizobium/Ensifer group</taxon>
        <taxon>Sinorhizobium</taxon>
    </lineage>
</organism>
<dbReference type="AlphaFoldDB" id="I3X5M1"/>